<name>A0A2X4PKW6_9PORP</name>
<comment type="similarity">
    <text evidence="1">Belongs to the CvfB family.</text>
</comment>
<dbReference type="InterPro" id="IPR036388">
    <property type="entry name" value="WH-like_DNA-bd_sf"/>
</dbReference>
<dbReference type="PANTHER" id="PTHR37296:SF1">
    <property type="entry name" value="CONSERVED VIRULENCE FACTOR B"/>
    <property type="match status" value="1"/>
</dbReference>
<accession>A0A2X4PKW6</accession>
<dbReference type="InterPro" id="IPR003029">
    <property type="entry name" value="S1_domain"/>
</dbReference>
<proteinExistence type="inferred from homology"/>
<dbReference type="InterPro" id="IPR040764">
    <property type="entry name" value="CvfB_WH"/>
</dbReference>
<organism evidence="3 4">
    <name type="scientific">Porphyromonas crevioricanis</name>
    <dbReference type="NCBI Taxonomy" id="393921"/>
    <lineage>
        <taxon>Bacteria</taxon>
        <taxon>Pseudomonadati</taxon>
        <taxon>Bacteroidota</taxon>
        <taxon>Bacteroidia</taxon>
        <taxon>Bacteroidales</taxon>
        <taxon>Porphyromonadaceae</taxon>
        <taxon>Porphyromonas</taxon>
    </lineage>
</organism>
<dbReference type="Pfam" id="PF13509">
    <property type="entry name" value="S1_2"/>
    <property type="match status" value="1"/>
</dbReference>
<sequence>MYLFTNQDLILEEQQLNESLKPICPCLGITSSLRINRLVEIGAYVDAAGVEVLLPRRYLPTGAAEGQMIDAFVYHDNEGRLIATTLHPLVEVGQVATLTAVNVTRHGAFMQWGIHRDLFVPYAEQSDEIREGYTYLVYAYIDELSGKIVGSTKLSKHLGNVPPLYKPGDKVEIQVYGRNDYGYRVVVDHQHWGMIYYSDISTHLSHGDKSEAYVIRVREDGRLDLSLSAVGYGKIASEAEWLMQLLHKHNGHLPIGDKSSPEKIRSVCKMSKKTFKTAVGMLYKEGRIVIDANFIALKEK</sequence>
<dbReference type="Proteomes" id="UP000249300">
    <property type="component" value="Chromosome 1"/>
</dbReference>
<dbReference type="PROSITE" id="PS50126">
    <property type="entry name" value="S1"/>
    <property type="match status" value="1"/>
</dbReference>
<dbReference type="KEGG" id="pcre:NCTC12858_01265"/>
<dbReference type="AlphaFoldDB" id="A0A2X4PKW6"/>
<dbReference type="Pfam" id="PF17783">
    <property type="entry name" value="WHD_CvfB"/>
    <property type="match status" value="1"/>
</dbReference>
<evidence type="ECO:0000256" key="1">
    <source>
        <dbReference type="PIRNR" id="PIRNR012524"/>
    </source>
</evidence>
<dbReference type="InterPro" id="IPR012340">
    <property type="entry name" value="NA-bd_OB-fold"/>
</dbReference>
<evidence type="ECO:0000313" key="3">
    <source>
        <dbReference type="EMBL" id="SQH73410.1"/>
    </source>
</evidence>
<evidence type="ECO:0000313" key="4">
    <source>
        <dbReference type="Proteomes" id="UP000249300"/>
    </source>
</evidence>
<dbReference type="SMART" id="SM00316">
    <property type="entry name" value="S1"/>
    <property type="match status" value="3"/>
</dbReference>
<evidence type="ECO:0000259" key="2">
    <source>
        <dbReference type="PROSITE" id="PS50126"/>
    </source>
</evidence>
<feature type="domain" description="S1 motif" evidence="2">
    <location>
        <begin position="168"/>
        <end position="228"/>
    </location>
</feature>
<dbReference type="PIRSF" id="PIRSF012524">
    <property type="entry name" value="YitL_S1"/>
    <property type="match status" value="1"/>
</dbReference>
<dbReference type="InterPro" id="IPR039566">
    <property type="entry name" value="CvfB_S1_st"/>
</dbReference>
<dbReference type="RefSeq" id="WP_023939203.1">
    <property type="nucleotide sequence ID" value="NZ_LS483447.1"/>
</dbReference>
<dbReference type="InterPro" id="IPR014464">
    <property type="entry name" value="CvfB_fam"/>
</dbReference>
<dbReference type="PANTHER" id="PTHR37296">
    <property type="entry name" value="CONSERVED VIRULENCE FACTOR B"/>
    <property type="match status" value="1"/>
</dbReference>
<dbReference type="Gene3D" id="2.40.50.140">
    <property type="entry name" value="Nucleic acid-binding proteins"/>
    <property type="match status" value="2"/>
</dbReference>
<keyword evidence="4" id="KW-1185">Reference proteome</keyword>
<dbReference type="EMBL" id="LS483447">
    <property type="protein sequence ID" value="SQH73410.1"/>
    <property type="molecule type" value="Genomic_DNA"/>
</dbReference>
<dbReference type="SUPFAM" id="SSF50249">
    <property type="entry name" value="Nucleic acid-binding proteins"/>
    <property type="match status" value="1"/>
</dbReference>
<dbReference type="Gene3D" id="1.10.10.10">
    <property type="entry name" value="Winged helix-like DNA-binding domain superfamily/Winged helix DNA-binding domain"/>
    <property type="match status" value="1"/>
</dbReference>
<gene>
    <name evidence="3" type="primary">cvfB</name>
    <name evidence="3" type="ORF">NCTC12858_01265</name>
</gene>
<reference evidence="3 4" key="1">
    <citation type="submission" date="2018-06" db="EMBL/GenBank/DDBJ databases">
        <authorList>
            <consortium name="Pathogen Informatics"/>
            <person name="Doyle S."/>
        </authorList>
    </citation>
    <scope>NUCLEOTIDE SEQUENCE [LARGE SCALE GENOMIC DNA]</scope>
    <source>
        <strain evidence="3 4">NCTC12858</strain>
    </source>
</reference>
<protein>
    <submittedName>
        <fullName evidence="3">Conserved virulence factor B</fullName>
    </submittedName>
</protein>
<dbReference type="GO" id="GO:0003676">
    <property type="term" value="F:nucleic acid binding"/>
    <property type="evidence" value="ECO:0007669"/>
    <property type="project" value="InterPro"/>
</dbReference>